<keyword evidence="2" id="KW-1185">Reference proteome</keyword>
<dbReference type="Proteomes" id="UP001057221">
    <property type="component" value="Segment"/>
</dbReference>
<dbReference type="EMBL" id="ON529855">
    <property type="protein sequence ID" value="USN14843.1"/>
    <property type="molecule type" value="Genomic_DNA"/>
</dbReference>
<gene>
    <name evidence="1" type="ORF">DOMOVOI_03690</name>
</gene>
<protein>
    <submittedName>
        <fullName evidence="1">Uncharacterized protein</fullName>
    </submittedName>
</protein>
<evidence type="ECO:0000313" key="1">
    <source>
        <dbReference type="EMBL" id="USN14843.1"/>
    </source>
</evidence>
<sequence length="177" mass="20157">MTSKPDRALVLEFSSALQFLKPDEEAFTLWLNTMAGGDYAFGYGLLRTYEDEYDPCGILVAINGGDWRWDAQDESWAYADSATTLNPMTVAKWLGMARDWHWLNIFLDSLTRLSDESTAFAPIVAVLREALSTMQTTRERFHDGVHLAHTSGRMLGPDSDLRTKNLLRRDLKPFYAR</sequence>
<name>A0A9E7SJU3_9CAUD</name>
<reference evidence="1 2" key="1">
    <citation type="submission" date="2022-05" db="EMBL/GenBank/DDBJ databases">
        <authorList>
            <person name="Friedrich I."/>
            <person name="Poehlein A."/>
            <person name="Schneider D."/>
            <person name="Hertel R."/>
            <person name="Daniel R."/>
        </authorList>
    </citation>
    <scope>NUCLEOTIDE SEQUENCE [LARGE SCALE GENOMIC DNA]</scope>
</reference>
<proteinExistence type="predicted"/>
<organism evidence="1 2">
    <name type="scientific">Brevundimonas phage vB_BpoS-Domovoi</name>
    <dbReference type="NCBI Taxonomy" id="2948598"/>
    <lineage>
        <taxon>Viruses</taxon>
        <taxon>Duplodnaviria</taxon>
        <taxon>Heunggongvirae</taxon>
        <taxon>Uroviricota</taxon>
        <taxon>Caudoviricetes</taxon>
        <taxon>Jeanschmidtviridae</taxon>
        <taxon>Marchewkavirus</taxon>
        <taxon>Marchewkavirus domovoi</taxon>
    </lineage>
</organism>
<evidence type="ECO:0000313" key="2">
    <source>
        <dbReference type="Proteomes" id="UP001057221"/>
    </source>
</evidence>
<accession>A0A9E7SJU3</accession>